<organism evidence="2 3">
    <name type="scientific">Kitasatospora cinereorecta</name>
    <dbReference type="NCBI Taxonomy" id="285560"/>
    <lineage>
        <taxon>Bacteria</taxon>
        <taxon>Bacillati</taxon>
        <taxon>Actinomycetota</taxon>
        <taxon>Actinomycetes</taxon>
        <taxon>Kitasatosporales</taxon>
        <taxon>Streptomycetaceae</taxon>
        <taxon>Kitasatospora</taxon>
    </lineage>
</organism>
<dbReference type="RefSeq" id="WP_346141796.1">
    <property type="nucleotide sequence ID" value="NZ_BAAAUA010000006.1"/>
</dbReference>
<keyword evidence="3" id="KW-1185">Reference proteome</keyword>
<comment type="caution">
    <text evidence="2">The sequence shown here is derived from an EMBL/GenBank/DDBJ whole genome shotgun (WGS) entry which is preliminary data.</text>
</comment>
<evidence type="ECO:0000256" key="1">
    <source>
        <dbReference type="SAM" id="MobiDB-lite"/>
    </source>
</evidence>
<sequence length="82" mass="9250">MSTHAMPNPERATKRSVSLPGSLVEEIEERTGKTGFSSVVSEALEQWLAMAKLREVIEADRRHRPVSEDARRWAEDQWSASA</sequence>
<name>A0ABW0V9P9_9ACTN</name>
<protein>
    <recommendedName>
        <fullName evidence="4">Ribbon-helix-helix protein, CopG family</fullName>
    </recommendedName>
</protein>
<dbReference type="EMBL" id="JBHSOC010000006">
    <property type="protein sequence ID" value="MFC5640786.1"/>
    <property type="molecule type" value="Genomic_DNA"/>
</dbReference>
<evidence type="ECO:0000313" key="3">
    <source>
        <dbReference type="Proteomes" id="UP001596066"/>
    </source>
</evidence>
<accession>A0ABW0V9P9</accession>
<evidence type="ECO:0000313" key="2">
    <source>
        <dbReference type="EMBL" id="MFC5640786.1"/>
    </source>
</evidence>
<feature type="region of interest" description="Disordered" evidence="1">
    <location>
        <begin position="1"/>
        <end position="21"/>
    </location>
</feature>
<reference evidence="3" key="1">
    <citation type="journal article" date="2019" name="Int. J. Syst. Evol. Microbiol.">
        <title>The Global Catalogue of Microorganisms (GCM) 10K type strain sequencing project: providing services to taxonomists for standard genome sequencing and annotation.</title>
        <authorList>
            <consortium name="The Broad Institute Genomics Platform"/>
            <consortium name="The Broad Institute Genome Sequencing Center for Infectious Disease"/>
            <person name="Wu L."/>
            <person name="Ma J."/>
        </authorList>
    </citation>
    <scope>NUCLEOTIDE SEQUENCE [LARGE SCALE GENOMIC DNA]</scope>
    <source>
        <strain evidence="3">CGMCC 4.1622</strain>
    </source>
</reference>
<proteinExistence type="predicted"/>
<evidence type="ECO:0008006" key="4">
    <source>
        <dbReference type="Google" id="ProtNLM"/>
    </source>
</evidence>
<dbReference type="Proteomes" id="UP001596066">
    <property type="component" value="Unassembled WGS sequence"/>
</dbReference>
<gene>
    <name evidence="2" type="ORF">ACFPZF_05370</name>
</gene>